<evidence type="ECO:0008006" key="4">
    <source>
        <dbReference type="Google" id="ProtNLM"/>
    </source>
</evidence>
<evidence type="ECO:0000256" key="1">
    <source>
        <dbReference type="SAM" id="SignalP"/>
    </source>
</evidence>
<organism evidence="2 3">
    <name type="scientific">Hortaea werneckii</name>
    <name type="common">Black yeast</name>
    <name type="synonym">Cladosporium werneckii</name>
    <dbReference type="NCBI Taxonomy" id="91943"/>
    <lineage>
        <taxon>Eukaryota</taxon>
        <taxon>Fungi</taxon>
        <taxon>Dikarya</taxon>
        <taxon>Ascomycota</taxon>
        <taxon>Pezizomycotina</taxon>
        <taxon>Dothideomycetes</taxon>
        <taxon>Dothideomycetidae</taxon>
        <taxon>Mycosphaerellales</taxon>
        <taxon>Teratosphaeriaceae</taxon>
        <taxon>Hortaea</taxon>
    </lineage>
</organism>
<dbReference type="Proteomes" id="UP000281677">
    <property type="component" value="Unassembled WGS sequence"/>
</dbReference>
<proteinExistence type="predicted"/>
<sequence length="120" mass="13875">MKFPLLAGICLVSARTIDEVQCQKKNGDLTTMIHQFCNNRKIVVPGWYAEQGQWTPNSHSKIFIEGNCKPPQWIPPYWCKKQFFSMCARGGGHGGSKAKFGKDKCQKWEIYYDRHPGWHQ</sequence>
<feature type="chain" id="PRO_5018118779" description="Secreted protein" evidence="1">
    <location>
        <begin position="23"/>
        <end position="120"/>
    </location>
</feature>
<dbReference type="OrthoDB" id="3828405at2759"/>
<name>A0A3M7IUW3_HORWE</name>
<protein>
    <recommendedName>
        <fullName evidence="4">Secreted protein</fullName>
    </recommendedName>
</protein>
<comment type="caution">
    <text evidence="2">The sequence shown here is derived from an EMBL/GenBank/DDBJ whole genome shotgun (WGS) entry which is preliminary data.</text>
</comment>
<dbReference type="EMBL" id="QWIT01000168">
    <property type="protein sequence ID" value="RMZ29351.1"/>
    <property type="molecule type" value="Genomic_DNA"/>
</dbReference>
<dbReference type="VEuPathDB" id="FungiDB:BTJ68_05209"/>
<dbReference type="AlphaFoldDB" id="A0A3M7IUW3"/>
<evidence type="ECO:0000313" key="2">
    <source>
        <dbReference type="EMBL" id="RMZ29351.1"/>
    </source>
</evidence>
<feature type="signal peptide" evidence="1">
    <location>
        <begin position="1"/>
        <end position="22"/>
    </location>
</feature>
<accession>A0A3M7IUW3</accession>
<evidence type="ECO:0000313" key="3">
    <source>
        <dbReference type="Proteomes" id="UP000281677"/>
    </source>
</evidence>
<gene>
    <name evidence="2" type="ORF">D0859_06535</name>
</gene>
<reference evidence="2 3" key="1">
    <citation type="journal article" date="2018" name="BMC Genomics">
        <title>Genomic evidence for intraspecific hybridization in a clonal and extremely halotolerant yeast.</title>
        <authorList>
            <person name="Gostincar C."/>
            <person name="Stajich J.E."/>
            <person name="Zupancic J."/>
            <person name="Zalar P."/>
            <person name="Gunde-Cimerman N."/>
        </authorList>
    </citation>
    <scope>NUCLEOTIDE SEQUENCE [LARGE SCALE GENOMIC DNA]</scope>
    <source>
        <strain evidence="2 3">EXF-120</strain>
    </source>
</reference>
<keyword evidence="1" id="KW-0732">Signal</keyword>